<keyword evidence="15" id="KW-1185">Reference proteome</keyword>
<keyword evidence="10" id="KW-0931">ER-Golgi transport</keyword>
<keyword evidence="7 12" id="KW-1133">Transmembrane helix</keyword>
<dbReference type="Proteomes" id="UP000275846">
    <property type="component" value="Unassembled WGS sequence"/>
</dbReference>
<evidence type="ECO:0000256" key="6">
    <source>
        <dbReference type="ARBA" id="ARBA00022927"/>
    </source>
</evidence>
<dbReference type="AlphaFoldDB" id="A0A0X3NZG3"/>
<dbReference type="GO" id="GO:0005797">
    <property type="term" value="C:Golgi medial cisterna"/>
    <property type="evidence" value="ECO:0007669"/>
    <property type="project" value="TreeGrafter"/>
</dbReference>
<feature type="transmembrane region" description="Helical" evidence="12">
    <location>
        <begin position="218"/>
        <end position="236"/>
    </location>
</feature>
<evidence type="ECO:0000313" key="15">
    <source>
        <dbReference type="Proteomes" id="UP000275846"/>
    </source>
</evidence>
<comment type="subcellular location">
    <subcellularLocation>
        <location evidence="1">Golgi apparatus membrane</location>
        <topology evidence="1">Single-pass type IV membrane protein</topology>
    </subcellularLocation>
</comment>
<dbReference type="GO" id="GO:0031201">
    <property type="term" value="C:SNARE complex"/>
    <property type="evidence" value="ECO:0007669"/>
    <property type="project" value="TreeGrafter"/>
</dbReference>
<dbReference type="WBParaSite" id="SSLN_0000070701-mRNA-1">
    <property type="protein sequence ID" value="SSLN_0000070701-mRNA-1"/>
    <property type="gene ID" value="SSLN_0000070701"/>
</dbReference>
<organism evidence="13">
    <name type="scientific">Schistocephalus solidus</name>
    <name type="common">Tapeworm</name>
    <dbReference type="NCBI Taxonomy" id="70667"/>
    <lineage>
        <taxon>Eukaryota</taxon>
        <taxon>Metazoa</taxon>
        <taxon>Spiralia</taxon>
        <taxon>Lophotrochozoa</taxon>
        <taxon>Platyhelminthes</taxon>
        <taxon>Cestoda</taxon>
        <taxon>Eucestoda</taxon>
        <taxon>Diphyllobothriidea</taxon>
        <taxon>Diphyllobothriidae</taxon>
        <taxon>Schistocephalus</taxon>
    </lineage>
</organism>
<evidence type="ECO:0000256" key="2">
    <source>
        <dbReference type="ARBA" id="ARBA00008473"/>
    </source>
</evidence>
<dbReference type="GO" id="GO:0048219">
    <property type="term" value="P:inter-Golgi cisterna vesicle-mediated transport"/>
    <property type="evidence" value="ECO:0007669"/>
    <property type="project" value="TreeGrafter"/>
</dbReference>
<evidence type="ECO:0000256" key="12">
    <source>
        <dbReference type="SAM" id="Phobius"/>
    </source>
</evidence>
<keyword evidence="5 12" id="KW-0812">Transmembrane</keyword>
<evidence type="ECO:0000256" key="5">
    <source>
        <dbReference type="ARBA" id="ARBA00022692"/>
    </source>
</evidence>
<keyword evidence="4 10" id="KW-0813">Transport</keyword>
<evidence type="ECO:0000256" key="11">
    <source>
        <dbReference type="SAM" id="Coils"/>
    </source>
</evidence>
<keyword evidence="9 10" id="KW-0472">Membrane</keyword>
<comment type="subunit">
    <text evidence="10">Component of several multiprotein Golgi SNARE complexes.</text>
</comment>
<keyword evidence="13" id="KW-0675">Receptor</keyword>
<comment type="similarity">
    <text evidence="2 10">Belongs to the GOSR1 family.</text>
</comment>
<dbReference type="GO" id="GO:0015031">
    <property type="term" value="P:protein transport"/>
    <property type="evidence" value="ECO:0007669"/>
    <property type="project" value="UniProtKB-KW"/>
</dbReference>
<comment type="function">
    <text evidence="10">Involved in transport from the ER to the Golgi apparatus as well as in intra-Golgi transport. It belongs to a super-family of proteins called t-SNAREs or soluble NSF (N-ethylmaleimide-sensitive factor) attachment protein receptor.</text>
</comment>
<evidence type="ECO:0000313" key="14">
    <source>
        <dbReference type="EMBL" id="VDL86015.1"/>
    </source>
</evidence>
<dbReference type="EMBL" id="UYSU01000603">
    <property type="protein sequence ID" value="VDL86015.1"/>
    <property type="molecule type" value="Genomic_DNA"/>
</dbReference>
<evidence type="ECO:0000313" key="16">
    <source>
        <dbReference type="WBParaSite" id="SSLN_0000070701-mRNA-1"/>
    </source>
</evidence>
<feature type="coiled-coil region" evidence="11">
    <location>
        <begin position="58"/>
        <end position="85"/>
    </location>
</feature>
<reference evidence="14 15" key="3">
    <citation type="submission" date="2018-11" db="EMBL/GenBank/DDBJ databases">
        <authorList>
            <consortium name="Pathogen Informatics"/>
        </authorList>
    </citation>
    <scope>NUCLEOTIDE SEQUENCE [LARGE SCALE GENOMIC DNA]</scope>
    <source>
        <strain evidence="14 15">NST_G2</strain>
    </source>
</reference>
<evidence type="ECO:0000256" key="7">
    <source>
        <dbReference type="ARBA" id="ARBA00022989"/>
    </source>
</evidence>
<evidence type="ECO:0000256" key="1">
    <source>
        <dbReference type="ARBA" id="ARBA00004409"/>
    </source>
</evidence>
<dbReference type="GO" id="GO:0006906">
    <property type="term" value="P:vesicle fusion"/>
    <property type="evidence" value="ECO:0007669"/>
    <property type="project" value="TreeGrafter"/>
</dbReference>
<dbReference type="GO" id="GO:0005484">
    <property type="term" value="F:SNAP receptor activity"/>
    <property type="evidence" value="ECO:0007669"/>
    <property type="project" value="TreeGrafter"/>
</dbReference>
<reference evidence="13" key="1">
    <citation type="submission" date="2016-01" db="EMBL/GenBank/DDBJ databases">
        <title>Reference transcriptome for the parasite Schistocephalus solidus: insights into the molecular evolution of parasitism.</title>
        <authorList>
            <person name="Hebert F.O."/>
            <person name="Grambauer S."/>
            <person name="Barber I."/>
            <person name="Landry C.R."/>
            <person name="Aubin-Horth N."/>
        </authorList>
    </citation>
    <scope>NUCLEOTIDE SEQUENCE</scope>
</reference>
<dbReference type="GO" id="GO:0000139">
    <property type="term" value="C:Golgi membrane"/>
    <property type="evidence" value="ECO:0007669"/>
    <property type="project" value="UniProtKB-SubCell"/>
</dbReference>
<dbReference type="PIRSF" id="PIRSF027109">
    <property type="entry name" value="Golgi_SNARE"/>
    <property type="match status" value="1"/>
</dbReference>
<dbReference type="STRING" id="70667.A0A0X3NZG3"/>
<dbReference type="PANTHER" id="PTHR21094:SF2">
    <property type="entry name" value="GOLGI SNAP RECEPTOR COMPLEX MEMBER 1"/>
    <property type="match status" value="1"/>
</dbReference>
<keyword evidence="8 10" id="KW-0333">Golgi apparatus</keyword>
<sequence length="237" mass="27102">MTMRAVQWDDLRRQARTLENDLDSKLASFGKLGSAFGMTNYGYMQPSSQPVNDTSSEYNVLSCDIENLLERLAQVNDKMTELVSSIEPSAVGSISQQHTAKRHREILYDYIQDFKRIRSSYINAKNREELFASSLTQPPEKPRLDSTRLLLEENQSLLNADQALSERIATASAIRSSLRSQHHVLKSATNSLLNLRNRFPIVNKLLNQISWRKQRDSIIVGTVFGCCLLFLLFYLFH</sequence>
<name>A0A0X3NZG3_SCHSO</name>
<keyword evidence="6 10" id="KW-0653">Protein transport</keyword>
<evidence type="ECO:0000256" key="3">
    <source>
        <dbReference type="ARBA" id="ARBA00015612"/>
    </source>
</evidence>
<protein>
    <recommendedName>
        <fullName evidence="3 10">Golgi SNAP receptor complex member 1</fullName>
    </recommendedName>
</protein>
<proteinExistence type="inferred from homology"/>
<evidence type="ECO:0000313" key="13">
    <source>
        <dbReference type="EMBL" id="JAP44773.1"/>
    </source>
</evidence>
<dbReference type="GO" id="GO:0005801">
    <property type="term" value="C:cis-Golgi network"/>
    <property type="evidence" value="ECO:0007669"/>
    <property type="project" value="InterPro"/>
</dbReference>
<evidence type="ECO:0000256" key="8">
    <source>
        <dbReference type="ARBA" id="ARBA00023034"/>
    </source>
</evidence>
<dbReference type="GO" id="GO:0006888">
    <property type="term" value="P:endoplasmic reticulum to Golgi vesicle-mediated transport"/>
    <property type="evidence" value="ECO:0007669"/>
    <property type="project" value="InterPro"/>
</dbReference>
<accession>A0A0X3NZG3</accession>
<evidence type="ECO:0000256" key="10">
    <source>
        <dbReference type="PIRNR" id="PIRNR027109"/>
    </source>
</evidence>
<evidence type="ECO:0000256" key="9">
    <source>
        <dbReference type="ARBA" id="ARBA00023136"/>
    </source>
</evidence>
<dbReference type="OrthoDB" id="422156at2759"/>
<gene>
    <name evidence="13" type="primary">GOSR1</name>
    <name evidence="14" type="ORF">SSLN_LOCUS676</name>
    <name evidence="13" type="ORF">TR93950</name>
</gene>
<dbReference type="PANTHER" id="PTHR21094">
    <property type="entry name" value="GOS-28 SNARE- RELATED"/>
    <property type="match status" value="1"/>
</dbReference>
<reference evidence="16" key="2">
    <citation type="submission" date="2016-06" db="UniProtKB">
        <authorList>
            <consortium name="WormBaseParasite"/>
        </authorList>
    </citation>
    <scope>IDENTIFICATION</scope>
</reference>
<evidence type="ECO:0000256" key="4">
    <source>
        <dbReference type="ARBA" id="ARBA00022448"/>
    </source>
</evidence>
<keyword evidence="11" id="KW-0175">Coiled coil</keyword>
<dbReference type="InterPro" id="IPR023601">
    <property type="entry name" value="Golgi_SNAP_su1"/>
</dbReference>
<dbReference type="Pfam" id="PF12352">
    <property type="entry name" value="V-SNARE_C"/>
    <property type="match status" value="1"/>
</dbReference>
<dbReference type="EMBL" id="GEEE01018452">
    <property type="protein sequence ID" value="JAP44773.1"/>
    <property type="molecule type" value="Transcribed_RNA"/>
</dbReference>